<dbReference type="GO" id="GO:0003700">
    <property type="term" value="F:DNA-binding transcription factor activity"/>
    <property type="evidence" value="ECO:0007669"/>
    <property type="project" value="InterPro"/>
</dbReference>
<sequence>MRVQPLFVLSSLSFRNAVQLVQRKAVLTVSLLLFSSLLIACQSERTFPFSEESEIRLESEGLFNISKRVEFLSEEKPSDLSSVTEKDLGWSKNTSSVFDQGFSDRIHWIRFRIRNGSEATHWYLALQNNRMNFVDFYVTKESGNSELHTGDHRLISSKAKASFPYADFVLDYNETAVIYIRIETDSHIGFPIHLISSEDFGSFVYVYQIYQWGSLSIVVLYIILHLAFNRYLNLKLKMLLAASVFFAYGYFYFLYGDGNRVFLSDHILFREYVPFLSLFFFGFCFTLFIKDYLRFYEMGSYYNWFANILAFSFFLLIPLLFSSVPNSIQSSIRSLNVMIMYSFMIYGGIVNLLQRRYWVFFSIFAWMVIFLFSMANTLMLMHFIEYGIILEHGLYLSFILEFVLVLVSTLYRYRQLEKDKLLFQERLRALILENQSLQSLTSVSLDRIVVENDFADSTQYDKRTSGIDRHEIAKYIIGIFEEKKPYLMEDFDLADLARFCGLRIDQVSAIINNELNTNFRTLVNEYRVKEACRLIRETSDENILEIAFASGFGSKTAFNRIFKNTLGVSPQDFRKQPITFP</sequence>
<evidence type="ECO:0000256" key="4">
    <source>
        <dbReference type="SAM" id="Phobius"/>
    </source>
</evidence>
<protein>
    <submittedName>
        <fullName evidence="6">Helix-turn-helix domain-containing protein</fullName>
    </submittedName>
</protein>
<evidence type="ECO:0000256" key="3">
    <source>
        <dbReference type="ARBA" id="ARBA00023163"/>
    </source>
</evidence>
<reference evidence="6" key="1">
    <citation type="journal article" date="2019" name="PLoS Negl. Trop. Dis.">
        <title>Revisiting the worldwide diversity of Leptospira species in the environment.</title>
        <authorList>
            <person name="Vincent A.T."/>
            <person name="Schiettekatte O."/>
            <person name="Bourhy P."/>
            <person name="Veyrier F.J."/>
            <person name="Picardeau M."/>
        </authorList>
    </citation>
    <scope>NUCLEOTIDE SEQUENCE [LARGE SCALE GENOMIC DNA]</scope>
    <source>
        <strain evidence="6">201300427</strain>
    </source>
</reference>
<dbReference type="SUPFAM" id="SSF46689">
    <property type="entry name" value="Homeodomain-like"/>
    <property type="match status" value="1"/>
</dbReference>
<name>A0A4R9M5J3_9LEPT</name>
<dbReference type="Pfam" id="PF12833">
    <property type="entry name" value="HTH_18"/>
    <property type="match status" value="1"/>
</dbReference>
<feature type="domain" description="HTH araC/xylS-type" evidence="5">
    <location>
        <begin position="470"/>
        <end position="576"/>
    </location>
</feature>
<feature type="transmembrane region" description="Helical" evidence="4">
    <location>
        <begin position="205"/>
        <end position="224"/>
    </location>
</feature>
<keyword evidence="4" id="KW-0472">Membrane</keyword>
<dbReference type="EMBL" id="RQHW01000002">
    <property type="protein sequence ID" value="TGN20967.1"/>
    <property type="molecule type" value="Genomic_DNA"/>
</dbReference>
<keyword evidence="1" id="KW-0805">Transcription regulation</keyword>
<keyword evidence="4" id="KW-1133">Transmembrane helix</keyword>
<evidence type="ECO:0000313" key="7">
    <source>
        <dbReference type="Proteomes" id="UP000298058"/>
    </source>
</evidence>
<dbReference type="InterPro" id="IPR020449">
    <property type="entry name" value="Tscrpt_reg_AraC-type_HTH"/>
</dbReference>
<dbReference type="PANTHER" id="PTHR43280:SF29">
    <property type="entry name" value="ARAC-FAMILY TRANSCRIPTIONAL REGULATOR"/>
    <property type="match status" value="1"/>
</dbReference>
<feature type="transmembrane region" description="Helical" evidence="4">
    <location>
        <begin position="333"/>
        <end position="353"/>
    </location>
</feature>
<feature type="transmembrane region" description="Helical" evidence="4">
    <location>
        <begin position="301"/>
        <end position="321"/>
    </location>
</feature>
<keyword evidence="3" id="KW-0804">Transcription</keyword>
<dbReference type="InterPro" id="IPR009057">
    <property type="entry name" value="Homeodomain-like_sf"/>
</dbReference>
<evidence type="ECO:0000256" key="2">
    <source>
        <dbReference type="ARBA" id="ARBA00023125"/>
    </source>
</evidence>
<accession>A0A4R9M5J3</accession>
<feature type="transmembrane region" description="Helical" evidence="4">
    <location>
        <begin position="360"/>
        <end position="381"/>
    </location>
</feature>
<keyword evidence="4" id="KW-0812">Transmembrane</keyword>
<evidence type="ECO:0000259" key="5">
    <source>
        <dbReference type="PROSITE" id="PS01124"/>
    </source>
</evidence>
<dbReference type="GO" id="GO:0043565">
    <property type="term" value="F:sequence-specific DNA binding"/>
    <property type="evidence" value="ECO:0007669"/>
    <property type="project" value="InterPro"/>
</dbReference>
<keyword evidence="2" id="KW-0238">DNA-binding</keyword>
<dbReference type="InterPro" id="IPR018062">
    <property type="entry name" value="HTH_AraC-typ_CS"/>
</dbReference>
<dbReference type="PRINTS" id="PR00032">
    <property type="entry name" value="HTHARAC"/>
</dbReference>
<gene>
    <name evidence="6" type="ORF">EHS15_00135</name>
</gene>
<dbReference type="SMART" id="SM00342">
    <property type="entry name" value="HTH_ARAC"/>
    <property type="match status" value="1"/>
</dbReference>
<dbReference type="OrthoDB" id="345413at2"/>
<dbReference type="PROSITE" id="PS00041">
    <property type="entry name" value="HTH_ARAC_FAMILY_1"/>
    <property type="match status" value="1"/>
</dbReference>
<feature type="transmembrane region" description="Helical" evidence="4">
    <location>
        <begin position="236"/>
        <end position="255"/>
    </location>
</feature>
<dbReference type="PROSITE" id="PS01124">
    <property type="entry name" value="HTH_ARAC_FAMILY_2"/>
    <property type="match status" value="1"/>
</dbReference>
<dbReference type="PANTHER" id="PTHR43280">
    <property type="entry name" value="ARAC-FAMILY TRANSCRIPTIONAL REGULATOR"/>
    <property type="match status" value="1"/>
</dbReference>
<organism evidence="6 7">
    <name type="scientific">Leptospira idonii</name>
    <dbReference type="NCBI Taxonomy" id="1193500"/>
    <lineage>
        <taxon>Bacteria</taxon>
        <taxon>Pseudomonadati</taxon>
        <taxon>Spirochaetota</taxon>
        <taxon>Spirochaetia</taxon>
        <taxon>Leptospirales</taxon>
        <taxon>Leptospiraceae</taxon>
        <taxon>Leptospira</taxon>
    </lineage>
</organism>
<dbReference type="InterPro" id="IPR011622">
    <property type="entry name" value="7TMR_DISM_rcpt_extracell_dom2"/>
</dbReference>
<feature type="transmembrane region" description="Helical" evidence="4">
    <location>
        <begin position="393"/>
        <end position="413"/>
    </location>
</feature>
<feature type="transmembrane region" description="Helical" evidence="4">
    <location>
        <begin position="267"/>
        <end position="289"/>
    </location>
</feature>
<evidence type="ECO:0000313" key="6">
    <source>
        <dbReference type="EMBL" id="TGN20967.1"/>
    </source>
</evidence>
<keyword evidence="7" id="KW-1185">Reference proteome</keyword>
<dbReference type="Pfam" id="PF07696">
    <property type="entry name" value="7TMR-DISMED2"/>
    <property type="match status" value="1"/>
</dbReference>
<dbReference type="Proteomes" id="UP000298058">
    <property type="component" value="Unassembled WGS sequence"/>
</dbReference>
<dbReference type="AlphaFoldDB" id="A0A4R9M5J3"/>
<dbReference type="InterPro" id="IPR018060">
    <property type="entry name" value="HTH_AraC"/>
</dbReference>
<comment type="caution">
    <text evidence="6">The sequence shown here is derived from an EMBL/GenBank/DDBJ whole genome shotgun (WGS) entry which is preliminary data.</text>
</comment>
<dbReference type="Gene3D" id="1.10.10.60">
    <property type="entry name" value="Homeodomain-like"/>
    <property type="match status" value="1"/>
</dbReference>
<proteinExistence type="predicted"/>
<dbReference type="RefSeq" id="WP_135758502.1">
    <property type="nucleotide sequence ID" value="NZ_RQHW01000002.1"/>
</dbReference>
<evidence type="ECO:0000256" key="1">
    <source>
        <dbReference type="ARBA" id="ARBA00023015"/>
    </source>
</evidence>
<dbReference type="Gene3D" id="2.60.40.2380">
    <property type="match status" value="1"/>
</dbReference>